<name>A0AAW5C4P3_9FIRM</name>
<dbReference type="Proteomes" id="UP001299608">
    <property type="component" value="Unassembled WGS sequence"/>
</dbReference>
<gene>
    <name evidence="1" type="ORF">L0N08_21390</name>
</gene>
<feature type="non-terminal residue" evidence="1">
    <location>
        <position position="1"/>
    </location>
</feature>
<evidence type="ECO:0000313" key="1">
    <source>
        <dbReference type="EMBL" id="MCG4747984.1"/>
    </source>
</evidence>
<reference evidence="1" key="1">
    <citation type="submission" date="2022-01" db="EMBL/GenBank/DDBJ databases">
        <title>Collection of gut derived symbiotic bacterial strains cultured from healthy donors.</title>
        <authorList>
            <person name="Lin H."/>
            <person name="Kohout C."/>
            <person name="Waligurski E."/>
            <person name="Pamer E.G."/>
        </authorList>
    </citation>
    <scope>NUCLEOTIDE SEQUENCE</scope>
    <source>
        <strain evidence="1">DFI.6.55</strain>
    </source>
</reference>
<dbReference type="EMBL" id="JAKNGE010000031">
    <property type="protein sequence ID" value="MCG4747984.1"/>
    <property type="molecule type" value="Genomic_DNA"/>
</dbReference>
<dbReference type="RefSeq" id="WP_238053792.1">
    <property type="nucleotide sequence ID" value="NZ_JAKNGE010000031.1"/>
</dbReference>
<evidence type="ECO:0000313" key="2">
    <source>
        <dbReference type="Proteomes" id="UP001299608"/>
    </source>
</evidence>
<organism evidence="1 2">
    <name type="scientific">Enterocloster aldenensis</name>
    <dbReference type="NCBI Taxonomy" id="358742"/>
    <lineage>
        <taxon>Bacteria</taxon>
        <taxon>Bacillati</taxon>
        <taxon>Bacillota</taxon>
        <taxon>Clostridia</taxon>
        <taxon>Lachnospirales</taxon>
        <taxon>Lachnospiraceae</taxon>
        <taxon>Enterocloster</taxon>
    </lineage>
</organism>
<accession>A0AAW5C4P3</accession>
<comment type="caution">
    <text evidence="1">The sequence shown here is derived from an EMBL/GenBank/DDBJ whole genome shotgun (WGS) entry which is preliminary data.</text>
</comment>
<dbReference type="AlphaFoldDB" id="A0AAW5C4P3"/>
<proteinExistence type="predicted"/>
<sequence length="73" mass="8051">VSPCQGEGRGFESRLALFSWAEISLIYKGFQPFVLSLCFIMDRNPAAMKGSGSSKLKVSGYKIFLLSRLDFPG</sequence>
<protein>
    <submittedName>
        <fullName evidence="1">Uncharacterized protein</fullName>
    </submittedName>
</protein>